<dbReference type="Gene3D" id="1.10.8.10">
    <property type="entry name" value="DNA helicase RuvA subunit, C-terminal domain"/>
    <property type="match status" value="1"/>
</dbReference>
<evidence type="ECO:0000256" key="1">
    <source>
        <dbReference type="ARBA" id="ARBA00005532"/>
    </source>
</evidence>
<evidence type="ECO:0000256" key="2">
    <source>
        <dbReference type="ARBA" id="ARBA00022768"/>
    </source>
</evidence>
<dbReference type="PROSITE" id="PS01126">
    <property type="entry name" value="EF_TS_1"/>
    <property type="match status" value="1"/>
</dbReference>
<dbReference type="PROSITE" id="PS01127">
    <property type="entry name" value="EF_TS_2"/>
    <property type="match status" value="1"/>
</dbReference>
<dbReference type="InterPro" id="IPR036402">
    <property type="entry name" value="EF-Ts_dimer_sf"/>
</dbReference>
<dbReference type="Gene3D" id="1.10.286.20">
    <property type="match status" value="1"/>
</dbReference>
<dbReference type="InterPro" id="IPR001816">
    <property type="entry name" value="Transl_elong_EFTs/EF1B"/>
</dbReference>
<reference evidence="5" key="1">
    <citation type="submission" date="2018-05" db="EMBL/GenBank/DDBJ databases">
        <authorList>
            <person name="Lanie J.A."/>
            <person name="Ng W.-L."/>
            <person name="Kazmierczak K.M."/>
            <person name="Andrzejewski T.M."/>
            <person name="Davidsen T.M."/>
            <person name="Wayne K.J."/>
            <person name="Tettelin H."/>
            <person name="Glass J.I."/>
            <person name="Rusch D."/>
            <person name="Podicherti R."/>
            <person name="Tsui H.-C.T."/>
            <person name="Winkler M.E."/>
        </authorList>
    </citation>
    <scope>NUCLEOTIDE SEQUENCE</scope>
</reference>
<dbReference type="PANTHER" id="PTHR11741:SF0">
    <property type="entry name" value="ELONGATION FACTOR TS, MITOCHONDRIAL"/>
    <property type="match status" value="1"/>
</dbReference>
<protein>
    <recommendedName>
        <fullName evidence="4">Translation elongation factor EFTs/EF1B dimerisation domain-containing protein</fullName>
    </recommendedName>
</protein>
<dbReference type="NCBIfam" id="TIGR00116">
    <property type="entry name" value="tsf"/>
    <property type="match status" value="1"/>
</dbReference>
<dbReference type="InterPro" id="IPR014039">
    <property type="entry name" value="Transl_elong_EFTs/EF1B_dimer"/>
</dbReference>
<feature type="domain" description="Translation elongation factor EFTs/EF1B dimerisation" evidence="4">
    <location>
        <begin position="38"/>
        <end position="197"/>
    </location>
</feature>
<proteinExistence type="inferred from homology"/>
<evidence type="ECO:0000313" key="5">
    <source>
        <dbReference type="EMBL" id="SVA32448.1"/>
    </source>
</evidence>
<dbReference type="FunFam" id="1.10.8.10:FF:000001">
    <property type="entry name" value="Elongation factor Ts"/>
    <property type="match status" value="1"/>
</dbReference>
<comment type="similarity">
    <text evidence="1">Belongs to the EF-Ts family.</text>
</comment>
<evidence type="ECO:0000256" key="3">
    <source>
        <dbReference type="ARBA" id="ARBA00022917"/>
    </source>
</evidence>
<dbReference type="EMBL" id="UINC01007282">
    <property type="protein sequence ID" value="SVA32448.1"/>
    <property type="molecule type" value="Genomic_DNA"/>
</dbReference>
<dbReference type="Gene3D" id="3.30.479.20">
    <property type="entry name" value="Elongation factor Ts, dimerisation domain"/>
    <property type="match status" value="1"/>
</dbReference>
<sequence>MSISASQVKELRDRTGVGIMDCKQALVKSSGDVDEAVKILRKMGKAKVAKKASRQASEGRIESYVHLGGKIAVMIELNCETDFVAKSDDFISLARDIAMHIAASNPMAIKREDVDAASLAEEREVYESQAEAEGKPAEIIEKIVDGKLERYLSESVLYEQGFVKDPDQTVGDLLSGAIHRLGENILVGRFVRFAVGESGTEIAQSG</sequence>
<name>A0A381UXW5_9ZZZZ</name>
<organism evidence="5">
    <name type="scientific">marine metagenome</name>
    <dbReference type="NCBI Taxonomy" id="408172"/>
    <lineage>
        <taxon>unclassified sequences</taxon>
        <taxon>metagenomes</taxon>
        <taxon>ecological metagenomes</taxon>
    </lineage>
</organism>
<dbReference type="FunFam" id="1.10.286.20:FF:000001">
    <property type="entry name" value="Elongation factor Ts"/>
    <property type="match status" value="1"/>
</dbReference>
<keyword evidence="3" id="KW-0648">Protein biosynthesis</keyword>
<evidence type="ECO:0000259" key="4">
    <source>
        <dbReference type="Pfam" id="PF00889"/>
    </source>
</evidence>
<dbReference type="SUPFAM" id="SSF54713">
    <property type="entry name" value="Elongation factor Ts (EF-Ts), dimerisation domain"/>
    <property type="match status" value="1"/>
</dbReference>
<dbReference type="HAMAP" id="MF_00050">
    <property type="entry name" value="EF_Ts"/>
    <property type="match status" value="1"/>
</dbReference>
<dbReference type="SUPFAM" id="SSF46934">
    <property type="entry name" value="UBA-like"/>
    <property type="match status" value="1"/>
</dbReference>
<dbReference type="PANTHER" id="PTHR11741">
    <property type="entry name" value="ELONGATION FACTOR TS"/>
    <property type="match status" value="1"/>
</dbReference>
<dbReference type="InterPro" id="IPR009060">
    <property type="entry name" value="UBA-like_sf"/>
</dbReference>
<dbReference type="GO" id="GO:0005737">
    <property type="term" value="C:cytoplasm"/>
    <property type="evidence" value="ECO:0007669"/>
    <property type="project" value="UniProtKB-ARBA"/>
</dbReference>
<dbReference type="GO" id="GO:0003746">
    <property type="term" value="F:translation elongation factor activity"/>
    <property type="evidence" value="ECO:0007669"/>
    <property type="project" value="UniProtKB-KW"/>
</dbReference>
<keyword evidence="2" id="KW-0251">Elongation factor</keyword>
<accession>A0A381UXW5</accession>
<dbReference type="Pfam" id="PF00889">
    <property type="entry name" value="EF_TS"/>
    <property type="match status" value="1"/>
</dbReference>
<dbReference type="InterPro" id="IPR018101">
    <property type="entry name" value="Transl_elong_Ts_CS"/>
</dbReference>
<gene>
    <name evidence="5" type="ORF">METZ01_LOCUS85302</name>
</gene>
<dbReference type="AlphaFoldDB" id="A0A381UXW5"/>
<dbReference type="CDD" id="cd14275">
    <property type="entry name" value="UBA_EF-Ts"/>
    <property type="match status" value="1"/>
</dbReference>